<accession>A0A7V8RIJ4</accession>
<dbReference type="InterPro" id="IPR036259">
    <property type="entry name" value="MFS_trans_sf"/>
</dbReference>
<dbReference type="EMBL" id="VDLV01000006">
    <property type="protein sequence ID" value="MBA1377158.1"/>
    <property type="molecule type" value="Genomic_DNA"/>
</dbReference>
<comment type="subcellular location">
    <subcellularLocation>
        <location evidence="1">Membrane</location>
        <topology evidence="1">Multi-pass membrane protein</topology>
    </subcellularLocation>
</comment>
<comment type="caution">
    <text evidence="8">The sequence shown here is derived from an EMBL/GenBank/DDBJ whole genome shotgun (WGS) entry which is preliminary data.</text>
</comment>
<evidence type="ECO:0000256" key="5">
    <source>
        <dbReference type="ARBA" id="ARBA00023136"/>
    </source>
</evidence>
<feature type="transmembrane region" description="Helical" evidence="6">
    <location>
        <begin position="153"/>
        <end position="172"/>
    </location>
</feature>
<evidence type="ECO:0000256" key="4">
    <source>
        <dbReference type="ARBA" id="ARBA00022989"/>
    </source>
</evidence>
<gene>
    <name evidence="8" type="ORF">FHK92_04900</name>
</gene>
<feature type="transmembrane region" description="Helical" evidence="6">
    <location>
        <begin position="119"/>
        <end position="141"/>
    </location>
</feature>
<dbReference type="AlphaFoldDB" id="A0A7V8RIJ4"/>
<feature type="transmembrane region" description="Helical" evidence="6">
    <location>
        <begin position="247"/>
        <end position="265"/>
    </location>
</feature>
<dbReference type="PANTHER" id="PTHR42718:SF9">
    <property type="entry name" value="MAJOR FACILITATOR SUPERFAMILY MULTIDRUG TRANSPORTER MFSC"/>
    <property type="match status" value="1"/>
</dbReference>
<feature type="transmembrane region" description="Helical" evidence="6">
    <location>
        <begin position="351"/>
        <end position="369"/>
    </location>
</feature>
<sequence length="521" mass="55995">MNGMALSPAAVEARQLPQAKASKRPLIGLLGIFLAAMMAGLNIRVGALALADLRGALGFGLDDASWLTTAYSAGELIAMPFSAWFAITFSVRRLELWVLAACTVLAVLLPFIHDLDLLLALRFAQGIASGTTIPLLMMAALKFLPPPIRLYGLALYAMTATFAPNLSIWLAGYWTDGLQDWRWVYWQIIPPTCLAAGLIGWGLPTEPVQTQRFRQANWLGMACAVPGLGLLAVALDQGIRLDWLNSPWVASSLMAGLALLAIYLLTEWHHPSPFIKLQILSRRNLGLGCTLFLLLLVVLMSSSLLPASYLGPLQQYRPYQMASIGLIVALPQLVLGPMVALLLYRKWVDARLVFSSGLCLIALACFFGAQLTSDWNRDQFVLAQALQALGQPMAVVSMLFLITSVVQPAEGPYVSGTINTLRAFGSLAGAALVGQLMVTRGRFHAEMLLDQAALAGNALPSVQAPLQLMTLVSQESLVLSIADAYRVLGVLALLLIPLVLRLSFIPAPVIQAASPSTSSNG</sequence>
<dbReference type="GO" id="GO:0016020">
    <property type="term" value="C:membrane"/>
    <property type="evidence" value="ECO:0007669"/>
    <property type="project" value="UniProtKB-SubCell"/>
</dbReference>
<dbReference type="Proteomes" id="UP000572407">
    <property type="component" value="Unassembled WGS sequence"/>
</dbReference>
<keyword evidence="3 6" id="KW-0812">Transmembrane</keyword>
<dbReference type="PANTHER" id="PTHR42718">
    <property type="entry name" value="MAJOR FACILITATOR SUPERFAMILY MULTIDRUG TRANSPORTER MFSC"/>
    <property type="match status" value="1"/>
</dbReference>
<protein>
    <submittedName>
        <fullName evidence="8">MFS transporter</fullName>
    </submittedName>
</protein>
<evidence type="ECO:0000256" key="3">
    <source>
        <dbReference type="ARBA" id="ARBA00022692"/>
    </source>
</evidence>
<dbReference type="GO" id="GO:0022857">
    <property type="term" value="F:transmembrane transporter activity"/>
    <property type="evidence" value="ECO:0007669"/>
    <property type="project" value="InterPro"/>
</dbReference>
<proteinExistence type="predicted"/>
<feature type="transmembrane region" description="Helical" evidence="6">
    <location>
        <begin position="321"/>
        <end position="344"/>
    </location>
</feature>
<feature type="transmembrane region" description="Helical" evidence="6">
    <location>
        <begin position="184"/>
        <end position="204"/>
    </location>
</feature>
<feature type="transmembrane region" description="Helical" evidence="6">
    <location>
        <begin position="389"/>
        <end position="409"/>
    </location>
</feature>
<keyword evidence="2" id="KW-0813">Transport</keyword>
<feature type="transmembrane region" description="Helical" evidence="6">
    <location>
        <begin position="216"/>
        <end position="235"/>
    </location>
</feature>
<reference evidence="8 9" key="1">
    <citation type="submission" date="2019-06" db="EMBL/GenBank/DDBJ databases">
        <title>Analysis of the biodiversity of Brassica napus bacterial endophytes for the selection of potential efficient biofertilizers for rapeseed crops.</title>
        <authorList>
            <person name="Jimenez-Gomez A."/>
            <person name="Saati-Santamaria Z."/>
            <person name="Menendez E."/>
            <person name="Rivas R."/>
            <person name="Mateos P.F."/>
            <person name="Velazquez E."/>
            <person name="Garcia-Fraile P."/>
        </authorList>
    </citation>
    <scope>NUCLEOTIDE SEQUENCE [LARGE SCALE GENOMIC DNA]</scope>
    <source>
        <strain evidence="8 9">CDVBN10</strain>
    </source>
</reference>
<feature type="transmembrane region" description="Helical" evidence="6">
    <location>
        <begin position="96"/>
        <end position="113"/>
    </location>
</feature>
<dbReference type="Gene3D" id="1.20.1250.20">
    <property type="entry name" value="MFS general substrate transporter like domains"/>
    <property type="match status" value="2"/>
</dbReference>
<evidence type="ECO:0000313" key="9">
    <source>
        <dbReference type="Proteomes" id="UP000572407"/>
    </source>
</evidence>
<evidence type="ECO:0000256" key="2">
    <source>
        <dbReference type="ARBA" id="ARBA00022448"/>
    </source>
</evidence>
<keyword evidence="4 6" id="KW-1133">Transmembrane helix</keyword>
<feature type="transmembrane region" description="Helical" evidence="6">
    <location>
        <begin position="477"/>
        <end position="500"/>
    </location>
</feature>
<evidence type="ECO:0000313" key="8">
    <source>
        <dbReference type="EMBL" id="MBA1377158.1"/>
    </source>
</evidence>
<name>A0A7V8RIJ4_9PSED</name>
<dbReference type="InterPro" id="IPR011701">
    <property type="entry name" value="MFS"/>
</dbReference>
<dbReference type="InterPro" id="IPR020846">
    <property type="entry name" value="MFS_dom"/>
</dbReference>
<dbReference type="SUPFAM" id="SSF103473">
    <property type="entry name" value="MFS general substrate transporter"/>
    <property type="match status" value="1"/>
</dbReference>
<evidence type="ECO:0000256" key="6">
    <source>
        <dbReference type="SAM" id="Phobius"/>
    </source>
</evidence>
<organism evidence="8 9">
    <name type="scientific">Pseudomonas brassicacearum subsp. neoaurantiaca</name>
    <dbReference type="NCBI Taxonomy" id="494916"/>
    <lineage>
        <taxon>Bacteria</taxon>
        <taxon>Pseudomonadati</taxon>
        <taxon>Pseudomonadota</taxon>
        <taxon>Gammaproteobacteria</taxon>
        <taxon>Pseudomonadales</taxon>
        <taxon>Pseudomonadaceae</taxon>
        <taxon>Pseudomonas</taxon>
    </lineage>
</organism>
<feature type="domain" description="Major facilitator superfamily (MFS) profile" evidence="7">
    <location>
        <begin position="28"/>
        <end position="501"/>
    </location>
</feature>
<evidence type="ECO:0000256" key="1">
    <source>
        <dbReference type="ARBA" id="ARBA00004141"/>
    </source>
</evidence>
<dbReference type="RefSeq" id="WP_181287045.1">
    <property type="nucleotide sequence ID" value="NZ_VDLV01000006.1"/>
</dbReference>
<dbReference type="Pfam" id="PF07690">
    <property type="entry name" value="MFS_1"/>
    <property type="match status" value="1"/>
</dbReference>
<feature type="transmembrane region" description="Helical" evidence="6">
    <location>
        <begin position="285"/>
        <end position="309"/>
    </location>
</feature>
<feature type="transmembrane region" description="Helical" evidence="6">
    <location>
        <begin position="26"/>
        <end position="50"/>
    </location>
</feature>
<dbReference type="PROSITE" id="PS50850">
    <property type="entry name" value="MFS"/>
    <property type="match status" value="1"/>
</dbReference>
<feature type="transmembrane region" description="Helical" evidence="6">
    <location>
        <begin position="70"/>
        <end position="89"/>
    </location>
</feature>
<keyword evidence="5 6" id="KW-0472">Membrane</keyword>
<evidence type="ECO:0000259" key="7">
    <source>
        <dbReference type="PROSITE" id="PS50850"/>
    </source>
</evidence>